<dbReference type="AlphaFoldDB" id="A0A644XFR9"/>
<dbReference type="SUPFAM" id="SSF55729">
    <property type="entry name" value="Acyl-CoA N-acyltransferases (Nat)"/>
    <property type="match status" value="1"/>
</dbReference>
<dbReference type="Pfam" id="PF00583">
    <property type="entry name" value="Acetyltransf_1"/>
    <property type="match status" value="1"/>
</dbReference>
<protein>
    <recommendedName>
        <fullName evidence="1">N-acetyltransferase domain-containing protein</fullName>
    </recommendedName>
</protein>
<dbReference type="InterPro" id="IPR000182">
    <property type="entry name" value="GNAT_dom"/>
</dbReference>
<sequence length="101" mass="12005">MEIIVITRDKKVVGYTIIRYIEIKNIDLLQDKFFAYIDEISIDEKNRREGFGRMLFEYSYDLVKFNGAESLELGVWSFNEKAIGFYKAMGMVEKNIRMEKK</sequence>
<dbReference type="GO" id="GO:0016747">
    <property type="term" value="F:acyltransferase activity, transferring groups other than amino-acyl groups"/>
    <property type="evidence" value="ECO:0007669"/>
    <property type="project" value="InterPro"/>
</dbReference>
<dbReference type="EMBL" id="VSSQ01002380">
    <property type="protein sequence ID" value="MPM15065.1"/>
    <property type="molecule type" value="Genomic_DNA"/>
</dbReference>
<dbReference type="CDD" id="cd04301">
    <property type="entry name" value="NAT_SF"/>
    <property type="match status" value="1"/>
</dbReference>
<reference evidence="2" key="1">
    <citation type="submission" date="2019-08" db="EMBL/GenBank/DDBJ databases">
        <authorList>
            <person name="Kucharzyk K."/>
            <person name="Murdoch R.W."/>
            <person name="Higgins S."/>
            <person name="Loffler F."/>
        </authorList>
    </citation>
    <scope>NUCLEOTIDE SEQUENCE</scope>
</reference>
<name>A0A644XFR9_9ZZZZ</name>
<feature type="domain" description="N-acetyltransferase" evidence="1">
    <location>
        <begin position="1"/>
        <end position="101"/>
    </location>
</feature>
<evidence type="ECO:0000259" key="1">
    <source>
        <dbReference type="PROSITE" id="PS51186"/>
    </source>
</evidence>
<dbReference type="InterPro" id="IPR016181">
    <property type="entry name" value="Acyl_CoA_acyltransferase"/>
</dbReference>
<organism evidence="2">
    <name type="scientific">bioreactor metagenome</name>
    <dbReference type="NCBI Taxonomy" id="1076179"/>
    <lineage>
        <taxon>unclassified sequences</taxon>
        <taxon>metagenomes</taxon>
        <taxon>ecological metagenomes</taxon>
    </lineage>
</organism>
<dbReference type="PROSITE" id="PS51186">
    <property type="entry name" value="GNAT"/>
    <property type="match status" value="1"/>
</dbReference>
<accession>A0A644XFR9</accession>
<evidence type="ECO:0000313" key="2">
    <source>
        <dbReference type="EMBL" id="MPM15065.1"/>
    </source>
</evidence>
<dbReference type="Gene3D" id="3.40.630.30">
    <property type="match status" value="1"/>
</dbReference>
<comment type="caution">
    <text evidence="2">The sequence shown here is derived from an EMBL/GenBank/DDBJ whole genome shotgun (WGS) entry which is preliminary data.</text>
</comment>
<gene>
    <name evidence="2" type="ORF">SDC9_61431</name>
</gene>
<proteinExistence type="predicted"/>